<evidence type="ECO:0000313" key="1">
    <source>
        <dbReference type="EMBL" id="OGE01912.1"/>
    </source>
</evidence>
<dbReference type="Proteomes" id="UP000176751">
    <property type="component" value="Unassembled WGS sequence"/>
</dbReference>
<dbReference type="EMBL" id="MFCA01000022">
    <property type="protein sequence ID" value="OGE01912.1"/>
    <property type="molecule type" value="Genomic_DNA"/>
</dbReference>
<dbReference type="CDD" id="cd06561">
    <property type="entry name" value="AlkD_like"/>
    <property type="match status" value="1"/>
</dbReference>
<dbReference type="Gene3D" id="1.25.10.90">
    <property type="match status" value="1"/>
</dbReference>
<name>A0A1F5HCY6_9BACT</name>
<dbReference type="PANTHER" id="PTHR41291">
    <property type="entry name" value="DNA ALKYLATION REPAIR PROTEIN"/>
    <property type="match status" value="1"/>
</dbReference>
<dbReference type="Pfam" id="PF08713">
    <property type="entry name" value="DNA_alkylation"/>
    <property type="match status" value="1"/>
</dbReference>
<dbReference type="PANTHER" id="PTHR41291:SF1">
    <property type="entry name" value="DNA ALKYLATION REPAIR PROTEIN"/>
    <property type="match status" value="1"/>
</dbReference>
<reference evidence="1 2" key="1">
    <citation type="journal article" date="2016" name="Nat. Commun.">
        <title>Thousands of microbial genomes shed light on interconnected biogeochemical processes in an aquifer system.</title>
        <authorList>
            <person name="Anantharaman K."/>
            <person name="Brown C.T."/>
            <person name="Hug L.A."/>
            <person name="Sharon I."/>
            <person name="Castelle C.J."/>
            <person name="Probst A.J."/>
            <person name="Thomas B.C."/>
            <person name="Singh A."/>
            <person name="Wilkins M.J."/>
            <person name="Karaoz U."/>
            <person name="Brodie E.L."/>
            <person name="Williams K.H."/>
            <person name="Hubbard S.S."/>
            <person name="Banfield J.F."/>
        </authorList>
    </citation>
    <scope>NUCLEOTIDE SEQUENCE [LARGE SCALE GENOMIC DNA]</scope>
</reference>
<dbReference type="SUPFAM" id="SSF48371">
    <property type="entry name" value="ARM repeat"/>
    <property type="match status" value="1"/>
</dbReference>
<protein>
    <submittedName>
        <fullName evidence="1">DNA alkylation repair protein</fullName>
    </submittedName>
</protein>
<comment type="caution">
    <text evidence="1">The sequence shown here is derived from an EMBL/GenBank/DDBJ whole genome shotgun (WGS) entry which is preliminary data.</text>
</comment>
<accession>A0A1F5HCY6</accession>
<evidence type="ECO:0000313" key="2">
    <source>
        <dbReference type="Proteomes" id="UP000176751"/>
    </source>
</evidence>
<organism evidence="1 2">
    <name type="scientific">Candidatus Curtissbacteria bacterium RIFOXYA1_FULL_41_14</name>
    <dbReference type="NCBI Taxonomy" id="1797737"/>
    <lineage>
        <taxon>Bacteria</taxon>
        <taxon>Candidatus Curtissiibacteriota</taxon>
    </lineage>
</organism>
<dbReference type="STRING" id="1797737.A2196_04865"/>
<proteinExistence type="predicted"/>
<gene>
    <name evidence="1" type="ORF">A2196_04865</name>
</gene>
<dbReference type="AlphaFoldDB" id="A0A1F5HCY6"/>
<sequence length="230" mass="26222">MNAEAIIAKLRLQANPKNVAGMARFGINPKNTLGVPIPVLRKTARETGKQPAFSKDTAGRHNLAQELWNSGIHEVKILASMVDDPSEVSEKQMDAWVRDFDSWDVCDQVCMNLFDKTPFAFEKAKKWTRNEEEFIRRAGFALMACLAWHDKTSPDARFLEFFPLIKKYSTDERNFVKKAVNWALRQIAKSRPKLLGKAIDLAKEIEKIDSKSAKWIAHDALRELSAYNKT</sequence>
<dbReference type="InterPro" id="IPR014825">
    <property type="entry name" value="DNA_alkylation"/>
</dbReference>
<dbReference type="InterPro" id="IPR016024">
    <property type="entry name" value="ARM-type_fold"/>
</dbReference>